<dbReference type="STRING" id="13333.W1PNC3"/>
<evidence type="ECO:0000313" key="1">
    <source>
        <dbReference type="EMBL" id="ERN09299.1"/>
    </source>
</evidence>
<dbReference type="PANTHER" id="PTHR16469:SF27">
    <property type="entry name" value="UBIQUITIN-ASSOCIATED AND SH3 DOMAIN-CONTAINING BA-RELATED"/>
    <property type="match status" value="1"/>
</dbReference>
<dbReference type="AlphaFoldDB" id="W1PNC3"/>
<organism evidence="1 2">
    <name type="scientific">Amborella trichopoda</name>
    <dbReference type="NCBI Taxonomy" id="13333"/>
    <lineage>
        <taxon>Eukaryota</taxon>
        <taxon>Viridiplantae</taxon>
        <taxon>Streptophyta</taxon>
        <taxon>Embryophyta</taxon>
        <taxon>Tracheophyta</taxon>
        <taxon>Spermatophyta</taxon>
        <taxon>Magnoliopsida</taxon>
        <taxon>Amborellales</taxon>
        <taxon>Amborellaceae</taxon>
        <taxon>Amborella</taxon>
    </lineage>
</organism>
<dbReference type="EMBL" id="KI393016">
    <property type="protein sequence ID" value="ERN09299.1"/>
    <property type="molecule type" value="Genomic_DNA"/>
</dbReference>
<reference evidence="2" key="1">
    <citation type="journal article" date="2013" name="Science">
        <title>The Amborella genome and the evolution of flowering plants.</title>
        <authorList>
            <consortium name="Amborella Genome Project"/>
        </authorList>
    </citation>
    <scope>NUCLEOTIDE SEQUENCE [LARGE SCALE GENOMIC DNA]</scope>
</reference>
<dbReference type="Gene3D" id="3.40.50.1240">
    <property type="entry name" value="Phosphoglycerate mutase-like"/>
    <property type="match status" value="1"/>
</dbReference>
<protein>
    <submittedName>
        <fullName evidence="1">Uncharacterized protein</fullName>
    </submittedName>
</protein>
<sequence length="214" mass="23300">MPGLKGTLIKTHLGLEPKSGLTNSAEVLIGSAKSLNIKNQWEPAIVRGSRGFGSCIGIVSIEYGLCEALCGPSIKPEVIPKDGNWFPDVSELEALLPQGIVDRSVECVYPELPQWEEEQKVSCRRLKRVIRSLADKFPKENLLLIAHVAGVAVGMRAFSKRPVIVDKVGYCSYACLQRSASSPSDLETLTKKSRGVTYCIEGERSPKSQGSLTK</sequence>
<dbReference type="Proteomes" id="UP000017836">
    <property type="component" value="Unassembled WGS sequence"/>
</dbReference>
<evidence type="ECO:0000313" key="2">
    <source>
        <dbReference type="Proteomes" id="UP000017836"/>
    </source>
</evidence>
<dbReference type="HOGENOM" id="CLU_1290533_0_0_1"/>
<keyword evidence="2" id="KW-1185">Reference proteome</keyword>
<dbReference type="PANTHER" id="PTHR16469">
    <property type="entry name" value="UBIQUITIN-ASSOCIATED AND SH3 DOMAIN-CONTAINING BA-RELATED"/>
    <property type="match status" value="1"/>
</dbReference>
<dbReference type="eggNOG" id="KOG3734">
    <property type="taxonomic scope" value="Eukaryota"/>
</dbReference>
<gene>
    <name evidence="1" type="ORF">AMTR_s00149p00079900</name>
</gene>
<proteinExistence type="predicted"/>
<dbReference type="InterPro" id="IPR029033">
    <property type="entry name" value="His_PPase_superfam"/>
</dbReference>
<dbReference type="Gramene" id="ERN09299">
    <property type="protein sequence ID" value="ERN09299"/>
    <property type="gene ID" value="AMTR_s00149p00079900"/>
</dbReference>
<accession>W1PNC3</accession>
<dbReference type="InterPro" id="IPR051710">
    <property type="entry name" value="Phosphatase_SH3-domain"/>
</dbReference>
<name>W1PNC3_AMBTC</name>